<dbReference type="EMBL" id="KZ852078">
    <property type="protein sequence ID" value="RDH28244.1"/>
    <property type="molecule type" value="Genomic_DNA"/>
</dbReference>
<name>A0A3F3PMV3_9EURO</name>
<dbReference type="GeneID" id="38136314"/>
<accession>A0A3F3PMV3</accession>
<protein>
    <submittedName>
        <fullName evidence="2">Uncharacterized protein</fullName>
    </submittedName>
</protein>
<feature type="region of interest" description="Disordered" evidence="1">
    <location>
        <begin position="31"/>
        <end position="56"/>
    </location>
</feature>
<gene>
    <name evidence="2" type="ORF">BDQ94DRAFT_152377</name>
</gene>
<proteinExistence type="predicted"/>
<evidence type="ECO:0000313" key="2">
    <source>
        <dbReference type="EMBL" id="RDH28244.1"/>
    </source>
</evidence>
<dbReference type="Proteomes" id="UP000253729">
    <property type="component" value="Unassembled WGS sequence"/>
</dbReference>
<keyword evidence="3" id="KW-1185">Reference proteome</keyword>
<evidence type="ECO:0000256" key="1">
    <source>
        <dbReference type="SAM" id="MobiDB-lite"/>
    </source>
</evidence>
<sequence length="56" mass="6534">MSARRKVSMARERKFVDGGGDHRLRVCSGYTETPLDLRNRETQTRPSKQQEKRSAR</sequence>
<organism evidence="2 3">
    <name type="scientific">Aspergillus welwitschiae</name>
    <dbReference type="NCBI Taxonomy" id="1341132"/>
    <lineage>
        <taxon>Eukaryota</taxon>
        <taxon>Fungi</taxon>
        <taxon>Dikarya</taxon>
        <taxon>Ascomycota</taxon>
        <taxon>Pezizomycotina</taxon>
        <taxon>Eurotiomycetes</taxon>
        <taxon>Eurotiomycetidae</taxon>
        <taxon>Eurotiales</taxon>
        <taxon>Aspergillaceae</taxon>
        <taxon>Aspergillus</taxon>
        <taxon>Aspergillus subgen. Circumdati</taxon>
    </lineage>
</organism>
<evidence type="ECO:0000313" key="3">
    <source>
        <dbReference type="Proteomes" id="UP000253729"/>
    </source>
</evidence>
<feature type="compositionally biased region" description="Basic and acidic residues" evidence="1">
    <location>
        <begin position="35"/>
        <end position="56"/>
    </location>
</feature>
<reference evidence="2 3" key="1">
    <citation type="submission" date="2018-07" db="EMBL/GenBank/DDBJ databases">
        <title>The genomes of Aspergillus section Nigri reveals drivers in fungal speciation.</title>
        <authorList>
            <consortium name="DOE Joint Genome Institute"/>
            <person name="Vesth T.C."/>
            <person name="Nybo J."/>
            <person name="Theobald S."/>
            <person name="Brandl J."/>
            <person name="Frisvad J.C."/>
            <person name="Nielsen K.F."/>
            <person name="Lyhne E.K."/>
            <person name="Kogle M.E."/>
            <person name="Kuo A."/>
            <person name="Riley R."/>
            <person name="Clum A."/>
            <person name="Nolan M."/>
            <person name="Lipzen A."/>
            <person name="Salamov A."/>
            <person name="Henrissat B."/>
            <person name="Wiebenga A."/>
            <person name="De vries R.P."/>
            <person name="Grigoriev I.V."/>
            <person name="Mortensen U.H."/>
            <person name="Andersen M.R."/>
            <person name="Baker S.E."/>
        </authorList>
    </citation>
    <scope>NUCLEOTIDE SEQUENCE [LARGE SCALE GENOMIC DNA]</scope>
    <source>
        <strain evidence="2 3">CBS 139.54b</strain>
    </source>
</reference>
<dbReference type="AlphaFoldDB" id="A0A3F3PMV3"/>
<dbReference type="RefSeq" id="XP_026621266.1">
    <property type="nucleotide sequence ID" value="XM_026767958.1"/>
</dbReference>